<dbReference type="PROSITE" id="PS50111">
    <property type="entry name" value="CHEMOTAXIS_TRANSDUC_2"/>
    <property type="match status" value="1"/>
</dbReference>
<dbReference type="CDD" id="cd06225">
    <property type="entry name" value="HAMP"/>
    <property type="match status" value="1"/>
</dbReference>
<dbReference type="Gene3D" id="3.30.450.20">
    <property type="entry name" value="PAS domain"/>
    <property type="match status" value="1"/>
</dbReference>
<proteinExistence type="inferred from homology"/>
<name>A0ABR8R5L4_9BACI</name>
<sequence length="577" mass="63605">MKGSVRSKLLVLASIVISIPLLMVGLNNYLLAKNELDELGKLGIQNGTYAILDLIDELSKEVEKGNLTLEEAQGRAADKIIGPLNEDDKRTITNPATFGDNFYYYVMDEKGTLLVHPSMEGENLYNNQSEDGKYFIRDVIEKAKNGGGFVSYKWPLPSDQEQVEPKITYSILEPNWGWVVVAGTYEMEFNKGANTILLTTIITIIISLLLGIGLFWFFAGKMTSYIKKIMVTTSDIAGGKLSGNVIPIETKDELGQLALNVNNMKKSLEEMVSQTKISSEHMRDSSEALSAVTEETTAATSEISHVITEISRGAVIQAEEAEVASDKVNDLSAVIEKTLEQYKEIIDGVSQMTNVQENAVSNINILTNNTDRFQIVMDVLQSNFTQLTSRMGEIGQIVQTINDISAQTNLLALNASIEAARAGEHGKGFAVVAEEVRKLSEGTQDATNSVRSLLKQIEQDTRSAEEKMRETQFISNEQIISVGYTKQAYLELSNSIQRIKEGLIYLNDEMNKMYSNREVVVGAISNIAAVAEESAAATEQMNASIEEQSNAIASIMNSALQLQDEAENMHELVSRFE</sequence>
<dbReference type="InterPro" id="IPR033480">
    <property type="entry name" value="sCache_2"/>
</dbReference>
<dbReference type="SMART" id="SM01049">
    <property type="entry name" value="Cache_2"/>
    <property type="match status" value="1"/>
</dbReference>
<feature type="transmembrane region" description="Helical" evidence="10">
    <location>
        <begin position="9"/>
        <end position="31"/>
    </location>
</feature>
<dbReference type="Pfam" id="PF17200">
    <property type="entry name" value="sCache_2"/>
    <property type="match status" value="1"/>
</dbReference>
<feature type="coiled-coil region" evidence="9">
    <location>
        <begin position="528"/>
        <end position="565"/>
    </location>
</feature>
<evidence type="ECO:0000313" key="13">
    <source>
        <dbReference type="EMBL" id="MBD7943083.1"/>
    </source>
</evidence>
<dbReference type="Gene3D" id="1.10.287.950">
    <property type="entry name" value="Methyl-accepting chemotaxis protein"/>
    <property type="match status" value="1"/>
</dbReference>
<protein>
    <submittedName>
        <fullName evidence="13">Cache domain-containing protein</fullName>
    </submittedName>
</protein>
<dbReference type="RefSeq" id="WP_151110962.1">
    <property type="nucleotide sequence ID" value="NZ_JACSQO010000001.1"/>
</dbReference>
<keyword evidence="3 10" id="KW-0812">Transmembrane</keyword>
<dbReference type="SUPFAM" id="SSF58104">
    <property type="entry name" value="Methyl-accepting chemotaxis protein (MCP) signaling domain"/>
    <property type="match status" value="1"/>
</dbReference>
<dbReference type="Proteomes" id="UP000640786">
    <property type="component" value="Unassembled WGS sequence"/>
</dbReference>
<comment type="similarity">
    <text evidence="7">Belongs to the methyl-accepting chemotaxis (MCP) protein family.</text>
</comment>
<keyword evidence="5 10" id="KW-0472">Membrane</keyword>
<comment type="subcellular location">
    <subcellularLocation>
        <location evidence="1">Cell membrane</location>
        <topology evidence="1">Multi-pass membrane protein</topology>
    </subcellularLocation>
</comment>
<dbReference type="SMART" id="SM00304">
    <property type="entry name" value="HAMP"/>
    <property type="match status" value="1"/>
</dbReference>
<evidence type="ECO:0000256" key="9">
    <source>
        <dbReference type="SAM" id="Coils"/>
    </source>
</evidence>
<comment type="caution">
    <text evidence="13">The sequence shown here is derived from an EMBL/GenBank/DDBJ whole genome shotgun (WGS) entry which is preliminary data.</text>
</comment>
<dbReference type="PANTHER" id="PTHR32089:SF112">
    <property type="entry name" value="LYSOZYME-LIKE PROTEIN-RELATED"/>
    <property type="match status" value="1"/>
</dbReference>
<evidence type="ECO:0000256" key="8">
    <source>
        <dbReference type="PROSITE-ProRule" id="PRU00284"/>
    </source>
</evidence>
<evidence type="ECO:0000256" key="1">
    <source>
        <dbReference type="ARBA" id="ARBA00004651"/>
    </source>
</evidence>
<evidence type="ECO:0000256" key="3">
    <source>
        <dbReference type="ARBA" id="ARBA00022692"/>
    </source>
</evidence>
<evidence type="ECO:0000313" key="14">
    <source>
        <dbReference type="Proteomes" id="UP000640786"/>
    </source>
</evidence>
<dbReference type="SMART" id="SM00283">
    <property type="entry name" value="MA"/>
    <property type="match status" value="1"/>
</dbReference>
<dbReference type="PROSITE" id="PS50885">
    <property type="entry name" value="HAMP"/>
    <property type="match status" value="1"/>
</dbReference>
<keyword evidence="14" id="KW-1185">Reference proteome</keyword>
<dbReference type="PANTHER" id="PTHR32089">
    <property type="entry name" value="METHYL-ACCEPTING CHEMOTAXIS PROTEIN MCPB"/>
    <property type="match status" value="1"/>
</dbReference>
<dbReference type="Gene3D" id="6.10.340.10">
    <property type="match status" value="1"/>
</dbReference>
<accession>A0ABR8R5L4</accession>
<dbReference type="Pfam" id="PF00015">
    <property type="entry name" value="MCPsignal"/>
    <property type="match status" value="1"/>
</dbReference>
<evidence type="ECO:0000256" key="2">
    <source>
        <dbReference type="ARBA" id="ARBA00022475"/>
    </source>
</evidence>
<evidence type="ECO:0000256" key="7">
    <source>
        <dbReference type="ARBA" id="ARBA00029447"/>
    </source>
</evidence>
<dbReference type="InterPro" id="IPR004089">
    <property type="entry name" value="MCPsignal_dom"/>
</dbReference>
<evidence type="ECO:0000259" key="11">
    <source>
        <dbReference type="PROSITE" id="PS50111"/>
    </source>
</evidence>
<gene>
    <name evidence="13" type="ORF">H9650_03050</name>
</gene>
<dbReference type="InterPro" id="IPR003660">
    <property type="entry name" value="HAMP_dom"/>
</dbReference>
<reference evidence="13 14" key="1">
    <citation type="submission" date="2020-08" db="EMBL/GenBank/DDBJ databases">
        <title>A Genomic Blueprint of the Chicken Gut Microbiome.</title>
        <authorList>
            <person name="Gilroy R."/>
            <person name="Ravi A."/>
            <person name="Getino M."/>
            <person name="Pursley I."/>
            <person name="Horton D.L."/>
            <person name="Alikhan N.-F."/>
            <person name="Baker D."/>
            <person name="Gharbi K."/>
            <person name="Hall N."/>
            <person name="Watson M."/>
            <person name="Adriaenssens E.M."/>
            <person name="Foster-Nyarko E."/>
            <person name="Jarju S."/>
            <person name="Secka A."/>
            <person name="Antonio M."/>
            <person name="Oren A."/>
            <person name="Chaudhuri R."/>
            <person name="La Ragione R.M."/>
            <person name="Hildebrand F."/>
            <person name="Pallen M.J."/>
        </authorList>
    </citation>
    <scope>NUCLEOTIDE SEQUENCE [LARGE SCALE GENOMIC DNA]</scope>
    <source>
        <strain evidence="13 14">Sa2BUA9</strain>
    </source>
</reference>
<evidence type="ECO:0000256" key="6">
    <source>
        <dbReference type="ARBA" id="ARBA00023224"/>
    </source>
</evidence>
<organism evidence="13 14">
    <name type="scientific">Psychrobacillus faecigallinarum</name>
    <dbReference type="NCBI Taxonomy" id="2762235"/>
    <lineage>
        <taxon>Bacteria</taxon>
        <taxon>Bacillati</taxon>
        <taxon>Bacillota</taxon>
        <taxon>Bacilli</taxon>
        <taxon>Bacillales</taxon>
        <taxon>Bacillaceae</taxon>
        <taxon>Psychrobacillus</taxon>
    </lineage>
</organism>
<keyword evidence="6 8" id="KW-0807">Transducer</keyword>
<feature type="domain" description="HAMP" evidence="12">
    <location>
        <begin position="220"/>
        <end position="273"/>
    </location>
</feature>
<feature type="domain" description="Methyl-accepting transducer" evidence="11">
    <location>
        <begin position="292"/>
        <end position="549"/>
    </location>
</feature>
<evidence type="ECO:0000256" key="4">
    <source>
        <dbReference type="ARBA" id="ARBA00022989"/>
    </source>
</evidence>
<keyword evidence="4 10" id="KW-1133">Transmembrane helix</keyword>
<keyword evidence="9" id="KW-0175">Coiled coil</keyword>
<feature type="transmembrane region" description="Helical" evidence="10">
    <location>
        <begin position="196"/>
        <end position="219"/>
    </location>
</feature>
<keyword evidence="2" id="KW-1003">Cell membrane</keyword>
<evidence type="ECO:0000256" key="10">
    <source>
        <dbReference type="SAM" id="Phobius"/>
    </source>
</evidence>
<evidence type="ECO:0000259" key="12">
    <source>
        <dbReference type="PROSITE" id="PS50885"/>
    </source>
</evidence>
<dbReference type="EMBL" id="JACSQO010000001">
    <property type="protein sequence ID" value="MBD7943083.1"/>
    <property type="molecule type" value="Genomic_DNA"/>
</dbReference>
<dbReference type="Pfam" id="PF00672">
    <property type="entry name" value="HAMP"/>
    <property type="match status" value="1"/>
</dbReference>
<evidence type="ECO:0000256" key="5">
    <source>
        <dbReference type="ARBA" id="ARBA00023136"/>
    </source>
</evidence>